<feature type="transmembrane region" description="Helical" evidence="25">
    <location>
        <begin position="296"/>
        <end position="316"/>
    </location>
</feature>
<evidence type="ECO:0000256" key="22">
    <source>
        <dbReference type="ARBA" id="ARBA00045018"/>
    </source>
</evidence>
<evidence type="ECO:0000256" key="7">
    <source>
        <dbReference type="ARBA" id="ARBA00023228"/>
    </source>
</evidence>
<dbReference type="SUPFAM" id="SSF103473">
    <property type="entry name" value="MFS general substrate transporter"/>
    <property type="match status" value="1"/>
</dbReference>
<evidence type="ECO:0000256" key="4">
    <source>
        <dbReference type="ARBA" id="ARBA00022692"/>
    </source>
</evidence>
<feature type="transmembrane region" description="Helical" evidence="25">
    <location>
        <begin position="44"/>
        <end position="60"/>
    </location>
</feature>
<evidence type="ECO:0000256" key="11">
    <source>
        <dbReference type="ARBA" id="ARBA00044884"/>
    </source>
</evidence>
<evidence type="ECO:0000256" key="20">
    <source>
        <dbReference type="ARBA" id="ARBA00044924"/>
    </source>
</evidence>
<feature type="transmembrane region" description="Helical" evidence="25">
    <location>
        <begin position="164"/>
        <end position="187"/>
    </location>
</feature>
<comment type="catalytic activity">
    <reaction evidence="11">
        <text>L-alpha-aminoacyl-L-histidine(out) = L-alpha-aminoacyl-L-histidine(in)</text>
        <dbReference type="Rhea" id="RHEA:79375"/>
        <dbReference type="ChEBI" id="CHEBI:229967"/>
    </reaction>
</comment>
<comment type="function">
    <text evidence="23">Lysosomal dipeptide uniporter that selectively exports lysine, arginine or histidine-containing dipeptides with a net positive charge from the lysosome lumen into the cytosol. Could play a role in a specific type of protein O-glycosylation indirectly regulating macrophages migration and tissue invasion. Also essential for liver homeostasis.</text>
</comment>
<dbReference type="Proteomes" id="UP000662914">
    <property type="component" value="Chromosome"/>
</dbReference>
<comment type="catalytic activity">
    <reaction evidence="10">
        <text>L-alpha-aminoacyl-L-arginine(out) = L-alpha-aminoacyl-L-arginine(in)</text>
        <dbReference type="Rhea" id="RHEA:79367"/>
        <dbReference type="ChEBI" id="CHEBI:229968"/>
    </reaction>
</comment>
<evidence type="ECO:0000256" key="16">
    <source>
        <dbReference type="ARBA" id="ARBA00044900"/>
    </source>
</evidence>
<comment type="catalytic activity">
    <reaction evidence="13">
        <text>L-alpha-aminoacyl-L-lysine(out) = L-alpha-aminoacyl-L-lysine(in)</text>
        <dbReference type="Rhea" id="RHEA:79383"/>
        <dbReference type="ChEBI" id="CHEBI:229966"/>
    </reaction>
</comment>
<gene>
    <name evidence="27" type="ORF">DSYM_00370</name>
</gene>
<dbReference type="GO" id="GO:0022857">
    <property type="term" value="F:transmembrane transporter activity"/>
    <property type="evidence" value="ECO:0007669"/>
    <property type="project" value="InterPro"/>
</dbReference>
<keyword evidence="3" id="KW-0813">Transport</keyword>
<feature type="transmembrane region" description="Helical" evidence="25">
    <location>
        <begin position="397"/>
        <end position="418"/>
    </location>
</feature>
<feature type="transmembrane region" description="Helical" evidence="25">
    <location>
        <begin position="81"/>
        <end position="98"/>
    </location>
</feature>
<name>A0A809QXR8_9PROT</name>
<feature type="transmembrane region" description="Helical" evidence="25">
    <location>
        <begin position="136"/>
        <end position="158"/>
    </location>
</feature>
<comment type="catalytic activity">
    <reaction evidence="20">
        <text>L-lysyl-glycine(out) = L-lysyl-glycine(in)</text>
        <dbReference type="Rhea" id="RHEA:79407"/>
        <dbReference type="ChEBI" id="CHEBI:191202"/>
    </reaction>
</comment>
<evidence type="ECO:0000256" key="2">
    <source>
        <dbReference type="ARBA" id="ARBA00008335"/>
    </source>
</evidence>
<dbReference type="Gene3D" id="1.20.1250.20">
    <property type="entry name" value="MFS general substrate transporter like domains"/>
    <property type="match status" value="2"/>
</dbReference>
<feature type="domain" description="Major facilitator superfamily (MFS) profile" evidence="26">
    <location>
        <begin position="5"/>
        <end position="422"/>
    </location>
</feature>
<evidence type="ECO:0000256" key="10">
    <source>
        <dbReference type="ARBA" id="ARBA00044881"/>
    </source>
</evidence>
<keyword evidence="5 25" id="KW-1133">Transmembrane helix</keyword>
<evidence type="ECO:0000256" key="15">
    <source>
        <dbReference type="ARBA" id="ARBA00044899"/>
    </source>
</evidence>
<evidence type="ECO:0000313" key="28">
    <source>
        <dbReference type="Proteomes" id="UP000662914"/>
    </source>
</evidence>
<dbReference type="KEGG" id="ddz:DSYM_00370"/>
<comment type="catalytic activity">
    <reaction evidence="9">
        <text>L-histidyl-glycine(out) = L-histidyl-glycine(in)</text>
        <dbReference type="Rhea" id="RHEA:79395"/>
        <dbReference type="ChEBI" id="CHEBI:229957"/>
    </reaction>
</comment>
<comment type="catalytic activity">
    <reaction evidence="19">
        <text>L-alanyl-L-lysine(out) = L-alanyl-L-lysine(in)</text>
        <dbReference type="Rhea" id="RHEA:79415"/>
        <dbReference type="ChEBI" id="CHEBI:192470"/>
    </reaction>
</comment>
<comment type="catalytic activity">
    <reaction evidence="12">
        <text>L-lysyl-L-alpha-amino acid(out) = L-lysyl-L-alpha-amino acid(in)</text>
        <dbReference type="Rhea" id="RHEA:79387"/>
        <dbReference type="ChEBI" id="CHEBI:229965"/>
    </reaction>
</comment>
<reference evidence="27" key="1">
    <citation type="journal article" name="DNA Res.">
        <title>The physiological potential of anammox bacteria as revealed by their core genome structure.</title>
        <authorList>
            <person name="Okubo T."/>
            <person name="Toyoda A."/>
            <person name="Fukuhara K."/>
            <person name="Uchiyama I."/>
            <person name="Harigaya Y."/>
            <person name="Kuroiwa M."/>
            <person name="Suzuki T."/>
            <person name="Murakami Y."/>
            <person name="Suwa Y."/>
            <person name="Takami H."/>
        </authorList>
    </citation>
    <scope>NUCLEOTIDE SEQUENCE</scope>
    <source>
        <strain evidence="27">317325-3</strain>
    </source>
</reference>
<evidence type="ECO:0000256" key="3">
    <source>
        <dbReference type="ARBA" id="ARBA00022448"/>
    </source>
</evidence>
<evidence type="ECO:0000256" key="9">
    <source>
        <dbReference type="ARBA" id="ARBA00044878"/>
    </source>
</evidence>
<evidence type="ECO:0000256" key="25">
    <source>
        <dbReference type="SAM" id="Phobius"/>
    </source>
</evidence>
<evidence type="ECO:0000256" key="14">
    <source>
        <dbReference type="ARBA" id="ARBA00044898"/>
    </source>
</evidence>
<comment type="similarity">
    <text evidence="2">Belongs to the major facilitator superfamily.</text>
</comment>
<dbReference type="PANTHER" id="PTHR23512:SF3">
    <property type="entry name" value="MAJOR FACILITATOR SUPERFAMILY DOMAIN-CONTAINING PROTEIN 1"/>
    <property type="match status" value="1"/>
</dbReference>
<proteinExistence type="inferred from homology"/>
<evidence type="ECO:0000256" key="18">
    <source>
        <dbReference type="ARBA" id="ARBA00044912"/>
    </source>
</evidence>
<dbReference type="GO" id="GO:0005765">
    <property type="term" value="C:lysosomal membrane"/>
    <property type="evidence" value="ECO:0007669"/>
    <property type="project" value="UniProtKB-SubCell"/>
</dbReference>
<evidence type="ECO:0000256" key="5">
    <source>
        <dbReference type="ARBA" id="ARBA00022989"/>
    </source>
</evidence>
<keyword evidence="4 25" id="KW-0812">Transmembrane</keyword>
<evidence type="ECO:0000256" key="12">
    <source>
        <dbReference type="ARBA" id="ARBA00044891"/>
    </source>
</evidence>
<evidence type="ECO:0000256" key="19">
    <source>
        <dbReference type="ARBA" id="ARBA00044919"/>
    </source>
</evidence>
<keyword evidence="7" id="KW-0458">Lysosome</keyword>
<comment type="catalytic activity">
    <reaction evidence="18">
        <text>L-histidyl-L-alpha-amino acid(out) = L-histidyl-L-alpha-amino acid(in)</text>
        <dbReference type="Rhea" id="RHEA:79379"/>
        <dbReference type="ChEBI" id="CHEBI:229964"/>
    </reaction>
</comment>
<feature type="transmembrane region" description="Helical" evidence="25">
    <location>
        <begin position="322"/>
        <end position="342"/>
    </location>
</feature>
<feature type="transmembrane region" description="Helical" evidence="25">
    <location>
        <begin position="229"/>
        <end position="252"/>
    </location>
</feature>
<feature type="transmembrane region" description="Helical" evidence="25">
    <location>
        <begin position="12"/>
        <end position="32"/>
    </location>
</feature>
<evidence type="ECO:0000256" key="6">
    <source>
        <dbReference type="ARBA" id="ARBA00023136"/>
    </source>
</evidence>
<protein>
    <recommendedName>
        <fullName evidence="21">Lysosomal dipeptide transporter MFSD1</fullName>
    </recommendedName>
    <alternativeName>
        <fullName evidence="22">Major facilitator superfamily domain-containing protein 1</fullName>
    </alternativeName>
</protein>
<keyword evidence="6 25" id="KW-0472">Membrane</keyword>
<comment type="subunit">
    <text evidence="24">Homodimer. Interacts with lysosomal protein GLMP (via lumenal domain); the interaction starts while both proteins are still in the endoplasmic reticulum and is required for stabilization of MFSD1 in lysosomes but has no direct effect on its targeting to lysosomes or transporter activity.</text>
</comment>
<dbReference type="InterPro" id="IPR036259">
    <property type="entry name" value="MFS_trans_sf"/>
</dbReference>
<comment type="catalytic activity">
    <reaction evidence="14">
        <text>L-aspartyl-L-lysine(out) = L-aspartyl-L-lysine(in)</text>
        <dbReference type="Rhea" id="RHEA:79411"/>
        <dbReference type="ChEBI" id="CHEBI:229953"/>
    </reaction>
</comment>
<dbReference type="PROSITE" id="PS00216">
    <property type="entry name" value="SUGAR_TRANSPORT_1"/>
    <property type="match status" value="1"/>
</dbReference>
<comment type="catalytic activity">
    <reaction evidence="8">
        <text>L-lysyl-L-alanine(out) = L-lysyl-L-alanine(in)</text>
        <dbReference type="Rhea" id="RHEA:79399"/>
        <dbReference type="ChEBI" id="CHEBI:229954"/>
    </reaction>
</comment>
<evidence type="ECO:0000256" key="23">
    <source>
        <dbReference type="ARBA" id="ARBA00045709"/>
    </source>
</evidence>
<comment type="catalytic activity">
    <reaction evidence="17">
        <text>L-arginyl-glycine(out) = L-arginyl-glycine(in)</text>
        <dbReference type="Rhea" id="RHEA:79391"/>
        <dbReference type="ChEBI" id="CHEBI:229955"/>
    </reaction>
</comment>
<dbReference type="InterPro" id="IPR011701">
    <property type="entry name" value="MFS"/>
</dbReference>
<dbReference type="InterPro" id="IPR020846">
    <property type="entry name" value="MFS_dom"/>
</dbReference>
<dbReference type="Pfam" id="PF07690">
    <property type="entry name" value="MFS_1"/>
    <property type="match status" value="1"/>
</dbReference>
<feature type="transmembrane region" description="Helical" evidence="25">
    <location>
        <begin position="354"/>
        <end position="377"/>
    </location>
</feature>
<comment type="subcellular location">
    <subcellularLocation>
        <location evidence="1">Lysosome membrane</location>
        <topology evidence="1">Multi-pass membrane protein</topology>
    </subcellularLocation>
</comment>
<evidence type="ECO:0000256" key="21">
    <source>
        <dbReference type="ARBA" id="ARBA00044985"/>
    </source>
</evidence>
<evidence type="ECO:0000256" key="8">
    <source>
        <dbReference type="ARBA" id="ARBA00044876"/>
    </source>
</evidence>
<feature type="transmembrane region" description="Helical" evidence="25">
    <location>
        <begin position="104"/>
        <end position="124"/>
    </location>
</feature>
<dbReference type="EMBL" id="AP021857">
    <property type="protein sequence ID" value="BBO19338.1"/>
    <property type="molecule type" value="Genomic_DNA"/>
</dbReference>
<evidence type="ECO:0000256" key="1">
    <source>
        <dbReference type="ARBA" id="ARBA00004155"/>
    </source>
</evidence>
<evidence type="ECO:0000259" key="26">
    <source>
        <dbReference type="PROSITE" id="PS50850"/>
    </source>
</evidence>
<evidence type="ECO:0000256" key="24">
    <source>
        <dbReference type="ARBA" id="ARBA00046376"/>
    </source>
</evidence>
<organism evidence="27 28">
    <name type="scientific">Candidatus Desulfobacillus denitrificans</name>
    <dbReference type="NCBI Taxonomy" id="2608985"/>
    <lineage>
        <taxon>Bacteria</taxon>
        <taxon>Pseudomonadati</taxon>
        <taxon>Pseudomonadota</taxon>
        <taxon>Betaproteobacteria</taxon>
        <taxon>Candidatus Desulfobacillus</taxon>
    </lineage>
</organism>
<comment type="catalytic activity">
    <reaction evidence="16">
        <text>L-lysyl-L-lysine(out) = L-lysyl-L-lysine(in)</text>
        <dbReference type="Rhea" id="RHEA:79403"/>
        <dbReference type="ChEBI" id="CHEBI:229956"/>
    </reaction>
</comment>
<dbReference type="InterPro" id="IPR005829">
    <property type="entry name" value="Sugar_transporter_CS"/>
</dbReference>
<evidence type="ECO:0000313" key="27">
    <source>
        <dbReference type="EMBL" id="BBO19338.1"/>
    </source>
</evidence>
<feature type="transmembrane region" description="Helical" evidence="25">
    <location>
        <begin position="264"/>
        <end position="284"/>
    </location>
</feature>
<evidence type="ECO:0000256" key="13">
    <source>
        <dbReference type="ARBA" id="ARBA00044893"/>
    </source>
</evidence>
<accession>A0A809QXR8</accession>
<sequence length="428" mass="45683">MTERQHPPASLAWFVWGLGALLYLIGFYQRVAPAVLTDQLMNDFAIGAAALGNLSAFYFYSYVAMQIPTGIIADRWGPRRLLASGAGVAALGTALFAFSPTLWWANAGRLLIGASVAVAFVSMLKLATHWFAPRQFALASGMALFMGVVGGVFAGVPLRMLVDAFGWRAVMGVSALVTAALCAAIWLRVRDDPEEAGYASHFHGAGHGTGQHGSILRGLMEVLSYRNSWILVIVPIGVAGSVLTFAGLWGVPYLRQVHGLETKTAAAITSSFLVAWALGGPLLGTWSERMGRRKPLYVITTALVLACWTAIIFLPLPVWPLAALLVVTGFLSGNLIIGFAWAKESVPARLMGTASGVCNMGPLMGGMFLQPAVGWVLDRQWRGATANGARVYDAATWQAGFAMMYACVVLALVLICFARETHCKQTGA</sequence>
<comment type="catalytic activity">
    <reaction evidence="15">
        <text>L-arginyl-L-alpha-amino acid(out) = L-arginyl-L-alpha-amino acid(in)</text>
        <dbReference type="Rhea" id="RHEA:79371"/>
        <dbReference type="ChEBI" id="CHEBI:84315"/>
    </reaction>
</comment>
<dbReference type="AlphaFoldDB" id="A0A809QXR8"/>
<dbReference type="PROSITE" id="PS50850">
    <property type="entry name" value="MFS"/>
    <property type="match status" value="1"/>
</dbReference>
<dbReference type="PANTHER" id="PTHR23512">
    <property type="entry name" value="MAJOR FACILITATOR SUPERFAMILY DOMAIN-CONTAINING PROTEIN 1"/>
    <property type="match status" value="1"/>
</dbReference>
<dbReference type="InterPro" id="IPR052187">
    <property type="entry name" value="MFSD1"/>
</dbReference>
<evidence type="ECO:0000256" key="17">
    <source>
        <dbReference type="ARBA" id="ARBA00044903"/>
    </source>
</evidence>